<sequence>MLLYPTEGNDKTIESILREELKEDGPNFKIRAVRKLQNKGMAIICGKEQEFDQLKKTIESNDSLKKNITVRLPGKRLPSLIIYDLPNDTTNKDVQTALKAYTNTHEDLRLRFWSRRSSCRLRT</sequence>
<comment type="caution">
    <text evidence="1">The sequence shown here is derived from an EMBL/GenBank/DDBJ whole genome shotgun (WGS) entry which is preliminary data.</text>
</comment>
<accession>A0A8T0EVD5</accession>
<dbReference type="EMBL" id="JABXBU010001863">
    <property type="protein sequence ID" value="KAF8781704.1"/>
    <property type="molecule type" value="Genomic_DNA"/>
</dbReference>
<reference evidence="1" key="1">
    <citation type="journal article" date="2020" name="bioRxiv">
        <title>Chromosome-level reference genome of the European wasp spider Argiope bruennichi: a resource for studies on range expansion and evolutionary adaptation.</title>
        <authorList>
            <person name="Sheffer M.M."/>
            <person name="Hoppe A."/>
            <person name="Krehenwinkel H."/>
            <person name="Uhl G."/>
            <person name="Kuss A.W."/>
            <person name="Jensen L."/>
            <person name="Jensen C."/>
            <person name="Gillespie R.G."/>
            <person name="Hoff K.J."/>
            <person name="Prost S."/>
        </authorList>
    </citation>
    <scope>NUCLEOTIDE SEQUENCE</scope>
</reference>
<dbReference type="AlphaFoldDB" id="A0A8T0EVD5"/>
<evidence type="ECO:0000313" key="2">
    <source>
        <dbReference type="Proteomes" id="UP000807504"/>
    </source>
</evidence>
<protein>
    <submittedName>
        <fullName evidence="1">Uncharacterized protein</fullName>
    </submittedName>
</protein>
<name>A0A8T0EVD5_ARGBR</name>
<organism evidence="1 2">
    <name type="scientific">Argiope bruennichi</name>
    <name type="common">Wasp spider</name>
    <name type="synonym">Aranea bruennichi</name>
    <dbReference type="NCBI Taxonomy" id="94029"/>
    <lineage>
        <taxon>Eukaryota</taxon>
        <taxon>Metazoa</taxon>
        <taxon>Ecdysozoa</taxon>
        <taxon>Arthropoda</taxon>
        <taxon>Chelicerata</taxon>
        <taxon>Arachnida</taxon>
        <taxon>Araneae</taxon>
        <taxon>Araneomorphae</taxon>
        <taxon>Entelegynae</taxon>
        <taxon>Araneoidea</taxon>
        <taxon>Araneidae</taxon>
        <taxon>Argiope</taxon>
    </lineage>
</organism>
<evidence type="ECO:0000313" key="1">
    <source>
        <dbReference type="EMBL" id="KAF8781704.1"/>
    </source>
</evidence>
<keyword evidence="2" id="KW-1185">Reference proteome</keyword>
<gene>
    <name evidence="1" type="ORF">HNY73_012074</name>
</gene>
<reference evidence="1" key="2">
    <citation type="submission" date="2020-06" db="EMBL/GenBank/DDBJ databases">
        <authorList>
            <person name="Sheffer M."/>
        </authorList>
    </citation>
    <scope>NUCLEOTIDE SEQUENCE</scope>
</reference>
<proteinExistence type="predicted"/>
<dbReference type="Proteomes" id="UP000807504">
    <property type="component" value="Unassembled WGS sequence"/>
</dbReference>